<comment type="similarity">
    <text evidence="1">Belongs to the CapA family.</text>
</comment>
<organism evidence="3 4">
    <name type="scientific">Clostridium lentum</name>
    <dbReference type="NCBI Taxonomy" id="2763037"/>
    <lineage>
        <taxon>Bacteria</taxon>
        <taxon>Bacillati</taxon>
        <taxon>Bacillota</taxon>
        <taxon>Clostridia</taxon>
        <taxon>Eubacteriales</taxon>
        <taxon>Clostridiaceae</taxon>
        <taxon>Clostridium</taxon>
    </lineage>
</organism>
<dbReference type="RefSeq" id="WP_186835467.1">
    <property type="nucleotide sequence ID" value="NZ_JACOOQ010000019.1"/>
</dbReference>
<dbReference type="SUPFAM" id="SSF56300">
    <property type="entry name" value="Metallo-dependent phosphatases"/>
    <property type="match status" value="1"/>
</dbReference>
<dbReference type="InterPro" id="IPR029052">
    <property type="entry name" value="Metallo-depent_PP-like"/>
</dbReference>
<keyword evidence="4" id="KW-1185">Reference proteome</keyword>
<name>A0A8I0AAJ6_9CLOT</name>
<dbReference type="Gene3D" id="3.60.21.10">
    <property type="match status" value="1"/>
</dbReference>
<dbReference type="Pfam" id="PF09587">
    <property type="entry name" value="PGA_cap"/>
    <property type="match status" value="1"/>
</dbReference>
<reference evidence="3" key="1">
    <citation type="submission" date="2020-08" db="EMBL/GenBank/DDBJ databases">
        <title>Genome public.</title>
        <authorList>
            <person name="Liu C."/>
            <person name="Sun Q."/>
        </authorList>
    </citation>
    <scope>NUCLEOTIDE SEQUENCE</scope>
    <source>
        <strain evidence="3">NSJ-42</strain>
    </source>
</reference>
<dbReference type="InterPro" id="IPR019079">
    <property type="entry name" value="Capsule_synth_CapA"/>
</dbReference>
<sequence>MKKNSNMIKILMSMMFLVAIVVLANTYYKEKENEENIYLNNGIDETAENSDSVNEEVQYVDIISLGNLIIHQSQIDGAKQENSYDFSPSFQYIKKMILDSDISMGILEGTLAGCEPSGYPFFNSPDEVVDALKDTGIDIINYANNHIYDYEDVGLQRTIDVTKEKGLDVLGVKSTEKEKNYLVKEVNGIKIGFLAYVFETSMINGHKTINSNILSTYSENLINTFNYNDLESFYKKIENEISAMKSEGVEFIITSMHWGEEYNTYIEASQNEIAKRLNKLGVDIILGGHPHVIQPYEIMRNESGNSTFVIYSQGNSLSNQSEQEIGVAESEDGIMIKFTLEKKDGNVSLKEYKIIPTWVYKEEKGNGTYYHKIIPVEEALADPKKYGISSDVYERVETSLNRTKGILGIK</sequence>
<proteinExistence type="inferred from homology"/>
<dbReference type="InterPro" id="IPR052169">
    <property type="entry name" value="CW_Biosynth-Accessory"/>
</dbReference>
<evidence type="ECO:0000256" key="1">
    <source>
        <dbReference type="ARBA" id="ARBA00005662"/>
    </source>
</evidence>
<evidence type="ECO:0000313" key="4">
    <source>
        <dbReference type="Proteomes" id="UP000662088"/>
    </source>
</evidence>
<evidence type="ECO:0000259" key="2">
    <source>
        <dbReference type="SMART" id="SM00854"/>
    </source>
</evidence>
<accession>A0A8I0AAJ6</accession>
<dbReference type="SMART" id="SM00854">
    <property type="entry name" value="PGA_cap"/>
    <property type="match status" value="1"/>
</dbReference>
<feature type="domain" description="Capsule synthesis protein CapA" evidence="2">
    <location>
        <begin position="61"/>
        <end position="320"/>
    </location>
</feature>
<dbReference type="EMBL" id="JACOOQ010000019">
    <property type="protein sequence ID" value="MBC5640921.1"/>
    <property type="molecule type" value="Genomic_DNA"/>
</dbReference>
<protein>
    <submittedName>
        <fullName evidence="3">CapA family protein</fullName>
    </submittedName>
</protein>
<dbReference type="PANTHER" id="PTHR33393">
    <property type="entry name" value="POLYGLUTAMINE SYNTHESIS ACCESSORY PROTEIN RV0574C-RELATED"/>
    <property type="match status" value="1"/>
</dbReference>
<dbReference type="Proteomes" id="UP000662088">
    <property type="component" value="Unassembled WGS sequence"/>
</dbReference>
<evidence type="ECO:0000313" key="3">
    <source>
        <dbReference type="EMBL" id="MBC5640921.1"/>
    </source>
</evidence>
<comment type="caution">
    <text evidence="3">The sequence shown here is derived from an EMBL/GenBank/DDBJ whole genome shotgun (WGS) entry which is preliminary data.</text>
</comment>
<dbReference type="CDD" id="cd07381">
    <property type="entry name" value="MPP_CapA"/>
    <property type="match status" value="1"/>
</dbReference>
<gene>
    <name evidence="3" type="ORF">H8R92_10895</name>
</gene>
<dbReference type="AlphaFoldDB" id="A0A8I0AAJ6"/>
<dbReference type="PANTHER" id="PTHR33393:SF12">
    <property type="entry name" value="CAPSULE BIOSYNTHESIS PROTEIN CAPA"/>
    <property type="match status" value="1"/>
</dbReference>